<accession>A0A853FGF1</accession>
<dbReference type="Gene3D" id="3.20.20.370">
    <property type="entry name" value="Glycoside hydrolase/deacetylase"/>
    <property type="match status" value="1"/>
</dbReference>
<name>A0A853FGF1_9BURK</name>
<dbReference type="InterPro" id="IPR054297">
    <property type="entry name" value="DUF7033"/>
</dbReference>
<dbReference type="SUPFAM" id="SSF88713">
    <property type="entry name" value="Glycoside hydrolase/deacetylase"/>
    <property type="match status" value="1"/>
</dbReference>
<dbReference type="Pfam" id="PF23019">
    <property type="entry name" value="DUF7033"/>
    <property type="match status" value="1"/>
</dbReference>
<dbReference type="RefSeq" id="WP_129971354.1">
    <property type="nucleotide sequence ID" value="NZ_JACCEW010000008.1"/>
</dbReference>
<dbReference type="OrthoDB" id="5573484at2"/>
<keyword evidence="3" id="KW-1185">Reference proteome</keyword>
<evidence type="ECO:0000313" key="2">
    <source>
        <dbReference type="EMBL" id="NYT38949.1"/>
    </source>
</evidence>
<dbReference type="EMBL" id="JACCEW010000008">
    <property type="protein sequence ID" value="NYT38949.1"/>
    <property type="molecule type" value="Genomic_DNA"/>
</dbReference>
<dbReference type="CDD" id="cd10931">
    <property type="entry name" value="CE4_u7"/>
    <property type="match status" value="1"/>
</dbReference>
<reference evidence="2 3" key="1">
    <citation type="submission" date="2020-07" db="EMBL/GenBank/DDBJ databases">
        <title>Taxonomic revisions and descriptions of new bacterial species based on genomic comparisons in the high-G+C-content subgroup of the family Alcaligenaceae.</title>
        <authorList>
            <person name="Szabo A."/>
            <person name="Felfoldi T."/>
        </authorList>
    </citation>
    <scope>NUCLEOTIDE SEQUENCE [LARGE SCALE GENOMIC DNA]</scope>
    <source>
        <strain evidence="2 3">DSM 25264</strain>
    </source>
</reference>
<dbReference type="AlphaFoldDB" id="A0A853FGF1"/>
<organism evidence="2 3">
    <name type="scientific">Allopusillimonas soli</name>
    <dbReference type="NCBI Taxonomy" id="659016"/>
    <lineage>
        <taxon>Bacteria</taxon>
        <taxon>Pseudomonadati</taxon>
        <taxon>Pseudomonadota</taxon>
        <taxon>Betaproteobacteria</taxon>
        <taxon>Burkholderiales</taxon>
        <taxon>Alcaligenaceae</taxon>
        <taxon>Allopusillimonas</taxon>
    </lineage>
</organism>
<sequence length="451" mass="51100">MTSSYSAAAIQWMSSLLSHRFGHALRVAPSDARHLLLFSAHSDLRIRVVADPATFTSRHGNLPCAHWHGAREGWNLALPGSLPAPGVGFLPEPLITCDEAGMTIGYDILGLAFWMLTRHEELTPAETDRHGRFPASASHAFRHGYLERPIVDEWLHLLGAAMRRLWPGAPIRPPDFSMQVSHDVDWPSRYGFSSFGQFVRTMTSDLLYQRDFLQGLTAPLIWAGTHTRLRRGDPANTFEWLMDVSERHDLKSAFYFICGRTDAGMDAPYDPEHPAIRALMRRIHERGHEIGLHPSYHTYRDPETLVKEAQRLRRVCAEEGIVQHEWGGRMHILRWETPTTLHAWERARMSYDSTLGYADRPGFRCGTCHQYQAFDPLEDSALSLQIRPLIAMECTVVAPRYLGLGTGESARKKFLQLKLACQAVAGSFTLLWHNSELETAAKRRLYASLLE</sequence>
<protein>
    <recommendedName>
        <fullName evidence="1">DUF7033 domain-containing protein</fullName>
    </recommendedName>
</protein>
<gene>
    <name evidence="2" type="ORF">H0A68_18900</name>
</gene>
<comment type="caution">
    <text evidence="2">The sequence shown here is derived from an EMBL/GenBank/DDBJ whole genome shotgun (WGS) entry which is preliminary data.</text>
</comment>
<dbReference type="Proteomes" id="UP000580517">
    <property type="component" value="Unassembled WGS sequence"/>
</dbReference>
<dbReference type="GO" id="GO:0005975">
    <property type="term" value="P:carbohydrate metabolic process"/>
    <property type="evidence" value="ECO:0007669"/>
    <property type="project" value="InterPro"/>
</dbReference>
<dbReference type="InterPro" id="IPR011330">
    <property type="entry name" value="Glyco_hydro/deAcase_b/a-brl"/>
</dbReference>
<evidence type="ECO:0000313" key="3">
    <source>
        <dbReference type="Proteomes" id="UP000580517"/>
    </source>
</evidence>
<feature type="domain" description="DUF7033" evidence="1">
    <location>
        <begin position="105"/>
        <end position="192"/>
    </location>
</feature>
<proteinExistence type="predicted"/>
<evidence type="ECO:0000259" key="1">
    <source>
        <dbReference type="Pfam" id="PF23019"/>
    </source>
</evidence>